<sequence>MSTSPLPHQPDVLLTLSTMSNVGTAAYMAPEIFLVLEILTSEPPKRRPSRPIVTIKDLAELRPKRTDYDVQVVKHETWDVLDQCWTFQPQERPPIFQVLRELDSSFQPPKSYGAPGILRHRIPDIGMSDL</sequence>
<dbReference type="OrthoDB" id="5966500at2759"/>
<evidence type="ECO:0000313" key="2">
    <source>
        <dbReference type="Proteomes" id="UP000620124"/>
    </source>
</evidence>
<evidence type="ECO:0000313" key="1">
    <source>
        <dbReference type="EMBL" id="KAF7343062.1"/>
    </source>
</evidence>
<dbReference type="AlphaFoldDB" id="A0A8H7CP37"/>
<accession>A0A8H7CP37</accession>
<dbReference type="SUPFAM" id="SSF56112">
    <property type="entry name" value="Protein kinase-like (PK-like)"/>
    <property type="match status" value="1"/>
</dbReference>
<evidence type="ECO:0008006" key="3">
    <source>
        <dbReference type="Google" id="ProtNLM"/>
    </source>
</evidence>
<name>A0A8H7CP37_9AGAR</name>
<protein>
    <recommendedName>
        <fullName evidence="3">Protein kinase domain-containing protein</fullName>
    </recommendedName>
</protein>
<keyword evidence="2" id="KW-1185">Reference proteome</keyword>
<reference evidence="1" key="1">
    <citation type="submission" date="2020-05" db="EMBL/GenBank/DDBJ databases">
        <title>Mycena genomes resolve the evolution of fungal bioluminescence.</title>
        <authorList>
            <person name="Tsai I.J."/>
        </authorList>
    </citation>
    <scope>NUCLEOTIDE SEQUENCE</scope>
    <source>
        <strain evidence="1">CCC161011</strain>
    </source>
</reference>
<comment type="caution">
    <text evidence="1">The sequence shown here is derived from an EMBL/GenBank/DDBJ whole genome shotgun (WGS) entry which is preliminary data.</text>
</comment>
<organism evidence="1 2">
    <name type="scientific">Mycena venus</name>
    <dbReference type="NCBI Taxonomy" id="2733690"/>
    <lineage>
        <taxon>Eukaryota</taxon>
        <taxon>Fungi</taxon>
        <taxon>Dikarya</taxon>
        <taxon>Basidiomycota</taxon>
        <taxon>Agaricomycotina</taxon>
        <taxon>Agaricomycetes</taxon>
        <taxon>Agaricomycetidae</taxon>
        <taxon>Agaricales</taxon>
        <taxon>Marasmiineae</taxon>
        <taxon>Mycenaceae</taxon>
        <taxon>Mycena</taxon>
    </lineage>
</organism>
<proteinExistence type="predicted"/>
<dbReference type="InterPro" id="IPR011009">
    <property type="entry name" value="Kinase-like_dom_sf"/>
</dbReference>
<dbReference type="Proteomes" id="UP000620124">
    <property type="component" value="Unassembled WGS sequence"/>
</dbReference>
<gene>
    <name evidence="1" type="ORF">MVEN_01736600</name>
</gene>
<dbReference type="EMBL" id="JACAZI010000016">
    <property type="protein sequence ID" value="KAF7343062.1"/>
    <property type="molecule type" value="Genomic_DNA"/>
</dbReference>
<dbReference type="Gene3D" id="1.10.510.10">
    <property type="entry name" value="Transferase(Phosphotransferase) domain 1"/>
    <property type="match status" value="1"/>
</dbReference>